<evidence type="ECO:0000259" key="6">
    <source>
        <dbReference type="SMART" id="SM00893"/>
    </source>
</evidence>
<evidence type="ECO:0000256" key="3">
    <source>
        <dbReference type="ARBA" id="ARBA00022448"/>
    </source>
</evidence>
<dbReference type="PIRSF" id="PIRSF000090">
    <property type="entry name" value="Beta-ETF"/>
    <property type="match status" value="1"/>
</dbReference>
<accession>A0ABQ3AXP4</accession>
<dbReference type="PANTHER" id="PTHR21294">
    <property type="entry name" value="ELECTRON TRANSFER FLAVOPROTEIN BETA-SUBUNIT"/>
    <property type="match status" value="1"/>
</dbReference>
<dbReference type="InterPro" id="IPR012255">
    <property type="entry name" value="ETF_b"/>
</dbReference>
<proteinExistence type="inferred from homology"/>
<comment type="similarity">
    <text evidence="1">Belongs to the ETF beta-subunit/FixA family.</text>
</comment>
<protein>
    <recommendedName>
        <fullName evidence="2">Electron transfer flavoprotein subunit beta</fullName>
    </recommendedName>
    <alternativeName>
        <fullName evidence="5">Electron transfer flavoprotein small subunit</fullName>
    </alternativeName>
</protein>
<dbReference type="Pfam" id="PF01012">
    <property type="entry name" value="ETF"/>
    <property type="match status" value="1"/>
</dbReference>
<dbReference type="RefSeq" id="WP_189416870.1">
    <property type="nucleotide sequence ID" value="NZ_BMYZ01000001.1"/>
</dbReference>
<evidence type="ECO:0000256" key="2">
    <source>
        <dbReference type="ARBA" id="ARBA00016797"/>
    </source>
</evidence>
<dbReference type="CDD" id="cd01714">
    <property type="entry name" value="ETF_beta"/>
    <property type="match status" value="1"/>
</dbReference>
<dbReference type="InterPro" id="IPR033948">
    <property type="entry name" value="ETF_beta_N"/>
</dbReference>
<dbReference type="SMART" id="SM00893">
    <property type="entry name" value="ETF"/>
    <property type="match status" value="1"/>
</dbReference>
<keyword evidence="8" id="KW-1185">Reference proteome</keyword>
<dbReference type="Gene3D" id="3.40.50.620">
    <property type="entry name" value="HUPs"/>
    <property type="match status" value="1"/>
</dbReference>
<keyword evidence="3" id="KW-0813">Transport</keyword>
<dbReference type="InterPro" id="IPR000049">
    <property type="entry name" value="ET-Flavoprotein_bsu_CS"/>
</dbReference>
<sequence>MKVLVGIKRVVDHNVRVRAKADGSGADIASAKMSINPFDEHAVEEAVRLKEAGVATEVVVVTAGAANAQDVLRHALALGADRAILVETTDHLNSLASAKVLREIAKREAPQLILIGKQAIDDDAAEVGQMLAALLNVGQATFASTIKIANGKAEVTREIDGGQETVELTLPAVITADLRLNDPRYIKLPNMMMAKKKPLETIAIADLQLNTVSKVATINVAEPPARAVGKMLNSVEELIEVLQAQVKVN</sequence>
<evidence type="ECO:0000256" key="4">
    <source>
        <dbReference type="ARBA" id="ARBA00022982"/>
    </source>
</evidence>
<evidence type="ECO:0000256" key="5">
    <source>
        <dbReference type="ARBA" id="ARBA00042002"/>
    </source>
</evidence>
<evidence type="ECO:0000256" key="1">
    <source>
        <dbReference type="ARBA" id="ARBA00007557"/>
    </source>
</evidence>
<dbReference type="PANTHER" id="PTHR21294:SF8">
    <property type="entry name" value="ELECTRON TRANSFER FLAVOPROTEIN SUBUNIT BETA"/>
    <property type="match status" value="1"/>
</dbReference>
<comment type="caution">
    <text evidence="7">The sequence shown here is derived from an EMBL/GenBank/DDBJ whole genome shotgun (WGS) entry which is preliminary data.</text>
</comment>
<dbReference type="SUPFAM" id="SSF52402">
    <property type="entry name" value="Adenine nucleotide alpha hydrolases-like"/>
    <property type="match status" value="1"/>
</dbReference>
<organism evidence="7 8">
    <name type="scientific">Cellvibrio zantedeschiae</name>
    <dbReference type="NCBI Taxonomy" id="1237077"/>
    <lineage>
        <taxon>Bacteria</taxon>
        <taxon>Pseudomonadati</taxon>
        <taxon>Pseudomonadota</taxon>
        <taxon>Gammaproteobacteria</taxon>
        <taxon>Cellvibrionales</taxon>
        <taxon>Cellvibrionaceae</taxon>
        <taxon>Cellvibrio</taxon>
    </lineage>
</organism>
<dbReference type="InterPro" id="IPR014730">
    <property type="entry name" value="ETF_a/b_N"/>
</dbReference>
<dbReference type="Proteomes" id="UP000619761">
    <property type="component" value="Unassembled WGS sequence"/>
</dbReference>
<evidence type="ECO:0000313" key="8">
    <source>
        <dbReference type="Proteomes" id="UP000619761"/>
    </source>
</evidence>
<dbReference type="PROSITE" id="PS01065">
    <property type="entry name" value="ETF_BETA"/>
    <property type="match status" value="1"/>
</dbReference>
<dbReference type="EMBL" id="BMYZ01000001">
    <property type="protein sequence ID" value="GGY69926.1"/>
    <property type="molecule type" value="Genomic_DNA"/>
</dbReference>
<keyword evidence="4" id="KW-0249">Electron transport</keyword>
<feature type="domain" description="Electron transfer flavoprotein alpha/beta-subunit N-terminal" evidence="6">
    <location>
        <begin position="23"/>
        <end position="211"/>
    </location>
</feature>
<name>A0ABQ3AXP4_9GAMM</name>
<reference evidence="8" key="1">
    <citation type="journal article" date="2019" name="Int. J. Syst. Evol. Microbiol.">
        <title>The Global Catalogue of Microorganisms (GCM) 10K type strain sequencing project: providing services to taxonomists for standard genome sequencing and annotation.</title>
        <authorList>
            <consortium name="The Broad Institute Genomics Platform"/>
            <consortium name="The Broad Institute Genome Sequencing Center for Infectious Disease"/>
            <person name="Wu L."/>
            <person name="Ma J."/>
        </authorList>
    </citation>
    <scope>NUCLEOTIDE SEQUENCE [LARGE SCALE GENOMIC DNA]</scope>
    <source>
        <strain evidence="8">KCTC 32239</strain>
    </source>
</reference>
<evidence type="ECO:0000313" key="7">
    <source>
        <dbReference type="EMBL" id="GGY69926.1"/>
    </source>
</evidence>
<gene>
    <name evidence="7" type="primary">etfB</name>
    <name evidence="7" type="ORF">GCM10011613_12870</name>
</gene>
<dbReference type="InterPro" id="IPR014729">
    <property type="entry name" value="Rossmann-like_a/b/a_fold"/>
</dbReference>